<evidence type="ECO:0000256" key="1">
    <source>
        <dbReference type="ARBA" id="ARBA00023239"/>
    </source>
</evidence>
<dbReference type="Proteomes" id="UP000825123">
    <property type="component" value="Chromosome"/>
</dbReference>
<dbReference type="InterPro" id="IPR032466">
    <property type="entry name" value="Metal_Hydrolase"/>
</dbReference>
<keyword evidence="4" id="KW-1185">Reference proteome</keyword>
<name>A0A8D5U5D8_9CREN</name>
<dbReference type="KEGG" id="csty:KN1_08640"/>
<gene>
    <name evidence="3" type="ORF">KN1_08640</name>
</gene>
<dbReference type="PANTHER" id="PTHR21240:SF19">
    <property type="entry name" value="CATALYTIC_ HYDROLASE"/>
    <property type="match status" value="1"/>
</dbReference>
<accession>A0A8D5U5D8</accession>
<dbReference type="InterPro" id="IPR006680">
    <property type="entry name" value="Amidohydro-rel"/>
</dbReference>
<dbReference type="AlphaFoldDB" id="A0A8D5U5D8"/>
<evidence type="ECO:0000313" key="4">
    <source>
        <dbReference type="Proteomes" id="UP000825123"/>
    </source>
</evidence>
<dbReference type="PANTHER" id="PTHR21240">
    <property type="entry name" value="2-AMINO-3-CARBOXYLMUCONATE-6-SEMIALDEHYDE DECARBOXYLASE"/>
    <property type="match status" value="1"/>
</dbReference>
<organism evidence="3 4">
    <name type="scientific">Stygiolobus caldivivus</name>
    <dbReference type="NCBI Taxonomy" id="2824673"/>
    <lineage>
        <taxon>Archaea</taxon>
        <taxon>Thermoproteota</taxon>
        <taxon>Thermoprotei</taxon>
        <taxon>Sulfolobales</taxon>
        <taxon>Sulfolobaceae</taxon>
        <taxon>Stygiolobus</taxon>
    </lineage>
</organism>
<dbReference type="GO" id="GO:0016831">
    <property type="term" value="F:carboxy-lyase activity"/>
    <property type="evidence" value="ECO:0007669"/>
    <property type="project" value="InterPro"/>
</dbReference>
<dbReference type="RefSeq" id="WP_225905777.1">
    <property type="nucleotide sequence ID" value="NZ_AP024597.1"/>
</dbReference>
<keyword evidence="1" id="KW-0456">Lyase</keyword>
<reference evidence="3 4" key="1">
    <citation type="submission" date="2021-04" db="EMBL/GenBank/DDBJ databases">
        <title>Complete genome sequence of Stygiolobus sp. KN-1.</title>
        <authorList>
            <person name="Nakamura K."/>
            <person name="Sakai H."/>
            <person name="Kurosawa N."/>
        </authorList>
    </citation>
    <scope>NUCLEOTIDE SEQUENCE [LARGE SCALE GENOMIC DNA]</scope>
    <source>
        <strain evidence="3 4">KN-1</strain>
    </source>
</reference>
<proteinExistence type="predicted"/>
<evidence type="ECO:0000259" key="2">
    <source>
        <dbReference type="Pfam" id="PF04909"/>
    </source>
</evidence>
<dbReference type="SUPFAM" id="SSF51556">
    <property type="entry name" value="Metallo-dependent hydrolases"/>
    <property type="match status" value="1"/>
</dbReference>
<dbReference type="CDD" id="cd01292">
    <property type="entry name" value="metallo-dependent_hydrolases"/>
    <property type="match status" value="1"/>
</dbReference>
<sequence length="270" mass="30847">MIRVIDVHVHYAIMKFGTPDHCKRLAETAKGARFNVRNEVVEVEKVILVPSFPCHSDKCGDAFHDNVKVIKENPDLFATWGEVDPNYCSDPVKELEKQYELGIVGIKLHPVHKWFKPNAYREEEGGNKKLLRIYEFAEDHGLPVLVHTGTSIGEGARNKYGDPILLDDVLKDFPRVAIIIAHAGRPIWYQTAFYLARMFTNAYLEISSIPPKHLLNVLPRLTEIEDKVIYGSDFPSYAEQDLAGYAEETYNVTKSERIMRDNAFRLLFKG</sequence>
<protein>
    <submittedName>
        <fullName evidence="3">Amidohydrolase</fullName>
    </submittedName>
</protein>
<dbReference type="EMBL" id="AP024597">
    <property type="protein sequence ID" value="BCU69567.1"/>
    <property type="molecule type" value="Genomic_DNA"/>
</dbReference>
<dbReference type="GeneID" id="66162618"/>
<evidence type="ECO:0000313" key="3">
    <source>
        <dbReference type="EMBL" id="BCU69567.1"/>
    </source>
</evidence>
<feature type="domain" description="Amidohydrolase-related" evidence="2">
    <location>
        <begin position="58"/>
        <end position="267"/>
    </location>
</feature>
<dbReference type="InterPro" id="IPR032465">
    <property type="entry name" value="ACMSD"/>
</dbReference>
<dbReference type="GO" id="GO:0016787">
    <property type="term" value="F:hydrolase activity"/>
    <property type="evidence" value="ECO:0007669"/>
    <property type="project" value="InterPro"/>
</dbReference>
<dbReference type="Gene3D" id="3.20.20.140">
    <property type="entry name" value="Metal-dependent hydrolases"/>
    <property type="match status" value="1"/>
</dbReference>
<dbReference type="Pfam" id="PF04909">
    <property type="entry name" value="Amidohydro_2"/>
    <property type="match status" value="1"/>
</dbReference>